<evidence type="ECO:0000256" key="1">
    <source>
        <dbReference type="SAM" id="SignalP"/>
    </source>
</evidence>
<gene>
    <name evidence="2" type="ORF">DGYR_LOCUS12693</name>
</gene>
<dbReference type="Proteomes" id="UP000549394">
    <property type="component" value="Unassembled WGS sequence"/>
</dbReference>
<evidence type="ECO:0000313" key="3">
    <source>
        <dbReference type="Proteomes" id="UP000549394"/>
    </source>
</evidence>
<keyword evidence="1" id="KW-0732">Signal</keyword>
<keyword evidence="3" id="KW-1185">Reference proteome</keyword>
<feature type="signal peptide" evidence="1">
    <location>
        <begin position="1"/>
        <end position="20"/>
    </location>
</feature>
<dbReference type="OrthoDB" id="5813613at2759"/>
<protein>
    <submittedName>
        <fullName evidence="2">Uncharacterized protein</fullName>
    </submittedName>
</protein>
<dbReference type="EMBL" id="CAJFCJ010000025">
    <property type="protein sequence ID" value="CAD5125300.1"/>
    <property type="molecule type" value="Genomic_DNA"/>
</dbReference>
<sequence length="165" mass="18628">MLKFTLSILLVLLASTHTNCETLCSDICEANFPTAEAAACIKECDLKETEILKHLQSEDLNERKRALSSFVRIGRALSSFVRIGRNPEKRLSSFVRIGKSQPVKEMNNFVGIDDGLNEKAKRMSSFVRIGKNVNLDDEKEKRMSSFVRIGKRPMSSFVRIGRSTK</sequence>
<comment type="caution">
    <text evidence="2">The sequence shown here is derived from an EMBL/GenBank/DDBJ whole genome shotgun (WGS) entry which is preliminary data.</text>
</comment>
<name>A0A7I8WAX7_9ANNE</name>
<organism evidence="2 3">
    <name type="scientific">Dimorphilus gyrociliatus</name>
    <dbReference type="NCBI Taxonomy" id="2664684"/>
    <lineage>
        <taxon>Eukaryota</taxon>
        <taxon>Metazoa</taxon>
        <taxon>Spiralia</taxon>
        <taxon>Lophotrochozoa</taxon>
        <taxon>Annelida</taxon>
        <taxon>Polychaeta</taxon>
        <taxon>Polychaeta incertae sedis</taxon>
        <taxon>Dinophilidae</taxon>
        <taxon>Dimorphilus</taxon>
    </lineage>
</organism>
<accession>A0A7I8WAX7</accession>
<proteinExistence type="predicted"/>
<evidence type="ECO:0000313" key="2">
    <source>
        <dbReference type="EMBL" id="CAD5125300.1"/>
    </source>
</evidence>
<reference evidence="2 3" key="1">
    <citation type="submission" date="2020-08" db="EMBL/GenBank/DDBJ databases">
        <authorList>
            <person name="Hejnol A."/>
        </authorList>
    </citation>
    <scope>NUCLEOTIDE SEQUENCE [LARGE SCALE GENOMIC DNA]</scope>
</reference>
<dbReference type="AlphaFoldDB" id="A0A7I8WAX7"/>
<feature type="chain" id="PRO_5029493882" evidence="1">
    <location>
        <begin position="21"/>
        <end position="165"/>
    </location>
</feature>